<evidence type="ECO:0000256" key="2">
    <source>
        <dbReference type="SAM" id="MobiDB-lite"/>
    </source>
</evidence>
<dbReference type="InterPro" id="IPR029063">
    <property type="entry name" value="SAM-dependent_MTases_sf"/>
</dbReference>
<evidence type="ECO:0000256" key="3">
    <source>
        <dbReference type="SAM" id="Phobius"/>
    </source>
</evidence>
<sequence>MTDDVPGPDVQSGGVHSGDVRSGDGSTGSPGSHALPNGLAVALVTVTSGSVLVLEILAGRLLAPYVGVNLETYTAIIGTILAGIAIGAWAGGVAADRYDPNRLIPLFLTFGGALAIASIPIVRFLGGDPGPDGDSRSSIILALWAFGPSAAVLSAVPPAVVKLQLRDLARTGAVVGRLSAWGTAGAIAGTFLAGYVLVAFAAVTTLIVAVGGLLALTGVAMWLANRLVDATLMLSASGVALLGLAGVAVTDTPCDVQTAYYCLSIVDDPDDESGRILVLDDLRHSYVDPDDPTRLEFWYTRRIADAIDTQNPAPDIDVVAIGGGALTLPRWLATTRPDTDQTVLEIDPELIDVVDDEFGLPPVEIITGDGRQAVRRMADDSADVVVGDAFGSRSVPWHLTTEEFLADVDRVLRDDGIYVVNVIDGGDQSFLRAEAATLLTTFDRVAVIRSAGVVDGAIANSVILAGDATLDIDAWDEARRAAGDDGELVDDLDTWIGDAMTLTDDFAPVDQLIVGTG</sequence>
<evidence type="ECO:0000256" key="1">
    <source>
        <dbReference type="ARBA" id="ARBA00023115"/>
    </source>
</evidence>
<dbReference type="Gene3D" id="1.20.1250.20">
    <property type="entry name" value="MFS general substrate transporter like domains"/>
    <property type="match status" value="1"/>
</dbReference>
<keyword evidence="3" id="KW-1133">Transmembrane helix</keyword>
<dbReference type="NCBIfam" id="NF037959">
    <property type="entry name" value="MFS_SpdSyn"/>
    <property type="match status" value="1"/>
</dbReference>
<dbReference type="EMBL" id="SOAU01000001">
    <property type="protein sequence ID" value="TDT15169.1"/>
    <property type="molecule type" value="Genomic_DNA"/>
</dbReference>
<dbReference type="AlphaFoldDB" id="A0A4R7HXI6"/>
<organism evidence="4 5">
    <name type="scientific">Ilumatobacter fluminis</name>
    <dbReference type="NCBI Taxonomy" id="467091"/>
    <lineage>
        <taxon>Bacteria</taxon>
        <taxon>Bacillati</taxon>
        <taxon>Actinomycetota</taxon>
        <taxon>Acidimicrobiia</taxon>
        <taxon>Acidimicrobiales</taxon>
        <taxon>Ilumatobacteraceae</taxon>
        <taxon>Ilumatobacter</taxon>
    </lineage>
</organism>
<dbReference type="SUPFAM" id="SSF53335">
    <property type="entry name" value="S-adenosyl-L-methionine-dependent methyltransferases"/>
    <property type="match status" value="1"/>
</dbReference>
<dbReference type="CDD" id="cd02440">
    <property type="entry name" value="AdoMet_MTases"/>
    <property type="match status" value="1"/>
</dbReference>
<protein>
    <recommendedName>
        <fullName evidence="6">Spermidine synthase</fullName>
    </recommendedName>
</protein>
<comment type="caution">
    <text evidence="4">The sequence shown here is derived from an EMBL/GenBank/DDBJ whole genome shotgun (WGS) entry which is preliminary data.</text>
</comment>
<reference evidence="4 5" key="1">
    <citation type="submission" date="2019-03" db="EMBL/GenBank/DDBJ databases">
        <title>Sequencing the genomes of 1000 actinobacteria strains.</title>
        <authorList>
            <person name="Klenk H.-P."/>
        </authorList>
    </citation>
    <scope>NUCLEOTIDE SEQUENCE [LARGE SCALE GENOMIC DNA]</scope>
    <source>
        <strain evidence="4 5">DSM 18936</strain>
    </source>
</reference>
<accession>A0A4R7HXI6</accession>
<dbReference type="GO" id="GO:0006596">
    <property type="term" value="P:polyamine biosynthetic process"/>
    <property type="evidence" value="ECO:0007669"/>
    <property type="project" value="UniProtKB-KW"/>
</dbReference>
<keyword evidence="5" id="KW-1185">Reference proteome</keyword>
<dbReference type="SUPFAM" id="SSF103473">
    <property type="entry name" value="MFS general substrate transporter"/>
    <property type="match status" value="1"/>
</dbReference>
<dbReference type="Proteomes" id="UP000294558">
    <property type="component" value="Unassembled WGS sequence"/>
</dbReference>
<dbReference type="OrthoDB" id="8221452at2"/>
<dbReference type="Gene3D" id="3.40.50.150">
    <property type="entry name" value="Vaccinia Virus protein VP39"/>
    <property type="match status" value="1"/>
</dbReference>
<dbReference type="InterPro" id="IPR036259">
    <property type="entry name" value="MFS_trans_sf"/>
</dbReference>
<gene>
    <name evidence="4" type="ORF">BDK89_0732</name>
</gene>
<dbReference type="PANTHER" id="PTHR43317:SF1">
    <property type="entry name" value="THERMOSPERMINE SYNTHASE ACAULIS5"/>
    <property type="match status" value="1"/>
</dbReference>
<keyword evidence="3" id="KW-0812">Transmembrane</keyword>
<feature type="transmembrane region" description="Helical" evidence="3">
    <location>
        <begin position="230"/>
        <end position="249"/>
    </location>
</feature>
<proteinExistence type="predicted"/>
<feature type="region of interest" description="Disordered" evidence="2">
    <location>
        <begin position="1"/>
        <end position="31"/>
    </location>
</feature>
<feature type="transmembrane region" description="Helical" evidence="3">
    <location>
        <begin position="138"/>
        <end position="161"/>
    </location>
</feature>
<keyword evidence="3" id="KW-0472">Membrane</keyword>
<evidence type="ECO:0000313" key="5">
    <source>
        <dbReference type="Proteomes" id="UP000294558"/>
    </source>
</evidence>
<feature type="transmembrane region" description="Helical" evidence="3">
    <location>
        <begin position="199"/>
        <end position="223"/>
    </location>
</feature>
<feature type="transmembrane region" description="Helical" evidence="3">
    <location>
        <begin position="75"/>
        <end position="94"/>
    </location>
</feature>
<evidence type="ECO:0000313" key="4">
    <source>
        <dbReference type="EMBL" id="TDT15169.1"/>
    </source>
</evidence>
<keyword evidence="1" id="KW-0620">Polyamine biosynthesis</keyword>
<feature type="transmembrane region" description="Helical" evidence="3">
    <location>
        <begin position="173"/>
        <end position="193"/>
    </location>
</feature>
<feature type="transmembrane region" description="Helical" evidence="3">
    <location>
        <begin position="106"/>
        <end position="126"/>
    </location>
</feature>
<evidence type="ECO:0008006" key="6">
    <source>
        <dbReference type="Google" id="ProtNLM"/>
    </source>
</evidence>
<dbReference type="PANTHER" id="PTHR43317">
    <property type="entry name" value="THERMOSPERMINE SYNTHASE ACAULIS5"/>
    <property type="match status" value="1"/>
</dbReference>
<name>A0A4R7HXI6_9ACTN</name>
<dbReference type="RefSeq" id="WP_133867646.1">
    <property type="nucleotide sequence ID" value="NZ_SOAU01000001.1"/>
</dbReference>